<dbReference type="InterPro" id="IPR050541">
    <property type="entry name" value="LRR_TM_domain-containing"/>
</dbReference>
<dbReference type="Gene3D" id="3.80.10.10">
    <property type="entry name" value="Ribonuclease Inhibitor"/>
    <property type="match status" value="1"/>
</dbReference>
<dbReference type="GO" id="GO:0005886">
    <property type="term" value="C:plasma membrane"/>
    <property type="evidence" value="ECO:0007669"/>
    <property type="project" value="TreeGrafter"/>
</dbReference>
<accession>A0A672KWB9</accession>
<dbReference type="InterPro" id="IPR001611">
    <property type="entry name" value="Leu-rich_rpt"/>
</dbReference>
<proteinExistence type="predicted"/>
<keyword evidence="3" id="KW-0677">Repeat</keyword>
<name>A0A672KWB9_SINGR</name>
<keyword evidence="2" id="KW-0732">Signal</keyword>
<dbReference type="PANTHER" id="PTHR24369:SF210">
    <property type="entry name" value="CHAOPTIN-RELATED"/>
    <property type="match status" value="1"/>
</dbReference>
<evidence type="ECO:0000256" key="1">
    <source>
        <dbReference type="ARBA" id="ARBA00022614"/>
    </source>
</evidence>
<dbReference type="InterPro" id="IPR032675">
    <property type="entry name" value="LRR_dom_sf"/>
</dbReference>
<organism evidence="4 5">
    <name type="scientific">Sinocyclocheilus grahami</name>
    <name type="common">Dianchi golden-line fish</name>
    <name type="synonym">Barbus grahami</name>
    <dbReference type="NCBI Taxonomy" id="75366"/>
    <lineage>
        <taxon>Eukaryota</taxon>
        <taxon>Metazoa</taxon>
        <taxon>Chordata</taxon>
        <taxon>Craniata</taxon>
        <taxon>Vertebrata</taxon>
        <taxon>Euteleostomi</taxon>
        <taxon>Actinopterygii</taxon>
        <taxon>Neopterygii</taxon>
        <taxon>Teleostei</taxon>
        <taxon>Ostariophysi</taxon>
        <taxon>Cypriniformes</taxon>
        <taxon>Cyprinidae</taxon>
        <taxon>Cyprininae</taxon>
        <taxon>Sinocyclocheilus</taxon>
    </lineage>
</organism>
<evidence type="ECO:0000313" key="4">
    <source>
        <dbReference type="Ensembl" id="ENSSGRP00000014193.1"/>
    </source>
</evidence>
<dbReference type="SUPFAM" id="SSF52058">
    <property type="entry name" value="L domain-like"/>
    <property type="match status" value="1"/>
</dbReference>
<dbReference type="AlphaFoldDB" id="A0A672KWB9"/>
<dbReference type="Proteomes" id="UP000472262">
    <property type="component" value="Unassembled WGS sequence"/>
</dbReference>
<dbReference type="InParanoid" id="A0A672KWB9"/>
<sequence length="188" mass="21263">MGLYDPNCLCFWWRFALGLSISNGIFTYISKRCTTIEEHLLRDMPKTPHCYHYPGRGPYADCNITALRTDLIPADAFSHLPSLEVLQIDGERLESVQYGVFSGLPNLKYLSVLFSDAICWSVTMECLAFAGLTNLEELTLRDLKLVNVSSTIFDPLVSVIRLEITRTCAQDLSDIFCYLPNMLHSVLL</sequence>
<dbReference type="Pfam" id="PF13855">
    <property type="entry name" value="LRR_8"/>
    <property type="match status" value="1"/>
</dbReference>
<keyword evidence="1" id="KW-0433">Leucine-rich repeat</keyword>
<reference evidence="4" key="2">
    <citation type="submission" date="2025-09" db="UniProtKB">
        <authorList>
            <consortium name="Ensembl"/>
        </authorList>
    </citation>
    <scope>IDENTIFICATION</scope>
</reference>
<evidence type="ECO:0000313" key="5">
    <source>
        <dbReference type="Proteomes" id="UP000472262"/>
    </source>
</evidence>
<dbReference type="PANTHER" id="PTHR24369">
    <property type="entry name" value="ANTIGEN BSP, PUTATIVE-RELATED"/>
    <property type="match status" value="1"/>
</dbReference>
<protein>
    <submittedName>
        <fullName evidence="4">Uncharacterized protein</fullName>
    </submittedName>
</protein>
<evidence type="ECO:0000256" key="3">
    <source>
        <dbReference type="ARBA" id="ARBA00022737"/>
    </source>
</evidence>
<keyword evidence="5" id="KW-1185">Reference proteome</keyword>
<evidence type="ECO:0000256" key="2">
    <source>
        <dbReference type="ARBA" id="ARBA00022729"/>
    </source>
</evidence>
<reference evidence="4" key="1">
    <citation type="submission" date="2025-08" db="UniProtKB">
        <authorList>
            <consortium name="Ensembl"/>
        </authorList>
    </citation>
    <scope>IDENTIFICATION</scope>
</reference>
<dbReference type="Ensembl" id="ENSSGRT00000015336.1">
    <property type="protein sequence ID" value="ENSSGRP00000014193.1"/>
    <property type="gene ID" value="ENSSGRG00000008896.1"/>
</dbReference>